<keyword evidence="11 15" id="KW-1133">Transmembrane helix</keyword>
<evidence type="ECO:0000256" key="10">
    <source>
        <dbReference type="ARBA" id="ARBA00022840"/>
    </source>
</evidence>
<dbReference type="InterPro" id="IPR003594">
    <property type="entry name" value="HATPase_dom"/>
</dbReference>
<evidence type="ECO:0000256" key="1">
    <source>
        <dbReference type="ARBA" id="ARBA00000085"/>
    </source>
</evidence>
<accession>A0A2T5RHN6</accession>
<dbReference type="PANTHER" id="PTHR34220:SF11">
    <property type="entry name" value="SENSOR PROTEIN KINASE HPTS"/>
    <property type="match status" value="1"/>
</dbReference>
<evidence type="ECO:0000256" key="13">
    <source>
        <dbReference type="ARBA" id="ARBA00023136"/>
    </source>
</evidence>
<organism evidence="18 19">
    <name type="scientific">Halanaerobium saccharolyticum</name>
    <dbReference type="NCBI Taxonomy" id="43595"/>
    <lineage>
        <taxon>Bacteria</taxon>
        <taxon>Bacillati</taxon>
        <taxon>Bacillota</taxon>
        <taxon>Clostridia</taxon>
        <taxon>Halanaerobiales</taxon>
        <taxon>Halanaerobiaceae</taxon>
        <taxon>Halanaerobium</taxon>
    </lineage>
</organism>
<dbReference type="Pfam" id="PF06580">
    <property type="entry name" value="His_kinase"/>
    <property type="match status" value="1"/>
</dbReference>
<evidence type="ECO:0000259" key="16">
    <source>
        <dbReference type="PROSITE" id="PS50109"/>
    </source>
</evidence>
<evidence type="ECO:0000256" key="5">
    <source>
        <dbReference type="ARBA" id="ARBA00022553"/>
    </source>
</evidence>
<dbReference type="EMBL" id="QAXS01000025">
    <property type="protein sequence ID" value="PTV96760.1"/>
    <property type="molecule type" value="Genomic_DNA"/>
</dbReference>
<evidence type="ECO:0000256" key="3">
    <source>
        <dbReference type="ARBA" id="ARBA00012438"/>
    </source>
</evidence>
<dbReference type="Proteomes" id="UP000244089">
    <property type="component" value="Unassembled WGS sequence"/>
</dbReference>
<proteinExistence type="predicted"/>
<keyword evidence="6" id="KW-0808">Transferase</keyword>
<evidence type="ECO:0000259" key="17">
    <source>
        <dbReference type="PROSITE" id="PS50885"/>
    </source>
</evidence>
<reference evidence="18 19" key="1">
    <citation type="submission" date="2018-04" db="EMBL/GenBank/DDBJ databases">
        <title>Subsurface microbial communities from deep shales in Ohio and West Virginia, USA.</title>
        <authorList>
            <person name="Wrighton K."/>
        </authorList>
    </citation>
    <scope>NUCLEOTIDE SEQUENCE [LARGE SCALE GENOMIC DNA]</scope>
    <source>
        <strain evidence="18 19">WC1</strain>
    </source>
</reference>
<protein>
    <recommendedName>
        <fullName evidence="3">histidine kinase</fullName>
        <ecNumber evidence="3">2.7.13.3</ecNumber>
    </recommendedName>
</protein>
<keyword evidence="5" id="KW-0597">Phosphoprotein</keyword>
<keyword evidence="7 15" id="KW-0812">Transmembrane</keyword>
<evidence type="ECO:0000256" key="7">
    <source>
        <dbReference type="ARBA" id="ARBA00022692"/>
    </source>
</evidence>
<comment type="subcellular location">
    <subcellularLocation>
        <location evidence="2">Cell membrane</location>
        <topology evidence="2">Multi-pass membrane protein</topology>
    </subcellularLocation>
</comment>
<comment type="catalytic activity">
    <reaction evidence="1">
        <text>ATP + protein L-histidine = ADP + protein N-phospho-L-histidine.</text>
        <dbReference type="EC" id="2.7.13.3"/>
    </reaction>
</comment>
<keyword evidence="9 18" id="KW-0418">Kinase</keyword>
<gene>
    <name evidence="18" type="ORF">C8C76_12527</name>
</gene>
<dbReference type="PANTHER" id="PTHR34220">
    <property type="entry name" value="SENSOR HISTIDINE KINASE YPDA"/>
    <property type="match status" value="1"/>
</dbReference>
<dbReference type="InterPro" id="IPR036890">
    <property type="entry name" value="HATPase_C_sf"/>
</dbReference>
<dbReference type="SUPFAM" id="SSF55874">
    <property type="entry name" value="ATPase domain of HSP90 chaperone/DNA topoisomerase II/histidine kinase"/>
    <property type="match status" value="1"/>
</dbReference>
<dbReference type="InterPro" id="IPR005467">
    <property type="entry name" value="His_kinase_dom"/>
</dbReference>
<dbReference type="Gene3D" id="3.30.565.10">
    <property type="entry name" value="Histidine kinase-like ATPase, C-terminal domain"/>
    <property type="match status" value="1"/>
</dbReference>
<feature type="coiled-coil region" evidence="14">
    <location>
        <begin position="266"/>
        <end position="308"/>
    </location>
</feature>
<keyword evidence="12" id="KW-0902">Two-component regulatory system</keyword>
<dbReference type="EC" id="2.7.13.3" evidence="3"/>
<dbReference type="Gene3D" id="6.10.340.10">
    <property type="match status" value="1"/>
</dbReference>
<dbReference type="PROSITE" id="PS50885">
    <property type="entry name" value="HAMP"/>
    <property type="match status" value="1"/>
</dbReference>
<keyword evidence="14" id="KW-0175">Coiled coil</keyword>
<dbReference type="InterPro" id="IPR010559">
    <property type="entry name" value="Sig_transdc_His_kin_internal"/>
</dbReference>
<dbReference type="GO" id="GO:0005524">
    <property type="term" value="F:ATP binding"/>
    <property type="evidence" value="ECO:0007669"/>
    <property type="project" value="UniProtKB-KW"/>
</dbReference>
<evidence type="ECO:0000256" key="14">
    <source>
        <dbReference type="SAM" id="Coils"/>
    </source>
</evidence>
<keyword evidence="8" id="KW-0547">Nucleotide-binding</keyword>
<evidence type="ECO:0000256" key="11">
    <source>
        <dbReference type="ARBA" id="ARBA00022989"/>
    </source>
</evidence>
<dbReference type="AlphaFoldDB" id="A0A2T5RHN6"/>
<feature type="domain" description="HAMP" evidence="17">
    <location>
        <begin position="218"/>
        <end position="271"/>
    </location>
</feature>
<comment type="caution">
    <text evidence="18">The sequence shown here is derived from an EMBL/GenBank/DDBJ whole genome shotgun (WGS) entry which is preliminary data.</text>
</comment>
<dbReference type="PROSITE" id="PS50109">
    <property type="entry name" value="HIS_KIN"/>
    <property type="match status" value="1"/>
</dbReference>
<dbReference type="InterPro" id="IPR003660">
    <property type="entry name" value="HAMP_dom"/>
</dbReference>
<feature type="transmembrane region" description="Helical" evidence="15">
    <location>
        <begin position="28"/>
        <end position="48"/>
    </location>
</feature>
<evidence type="ECO:0000256" key="4">
    <source>
        <dbReference type="ARBA" id="ARBA00022475"/>
    </source>
</evidence>
<evidence type="ECO:0000256" key="6">
    <source>
        <dbReference type="ARBA" id="ARBA00022679"/>
    </source>
</evidence>
<evidence type="ECO:0000313" key="19">
    <source>
        <dbReference type="Proteomes" id="UP000244089"/>
    </source>
</evidence>
<evidence type="ECO:0000256" key="15">
    <source>
        <dbReference type="SAM" id="Phobius"/>
    </source>
</evidence>
<keyword evidence="10" id="KW-0067">ATP-binding</keyword>
<evidence type="ECO:0000313" key="18">
    <source>
        <dbReference type="EMBL" id="PTV96760.1"/>
    </source>
</evidence>
<evidence type="ECO:0000256" key="12">
    <source>
        <dbReference type="ARBA" id="ARBA00023012"/>
    </source>
</evidence>
<evidence type="ECO:0000256" key="2">
    <source>
        <dbReference type="ARBA" id="ARBA00004651"/>
    </source>
</evidence>
<dbReference type="GO" id="GO:0000155">
    <property type="term" value="F:phosphorelay sensor kinase activity"/>
    <property type="evidence" value="ECO:0007669"/>
    <property type="project" value="InterPro"/>
</dbReference>
<evidence type="ECO:0000256" key="9">
    <source>
        <dbReference type="ARBA" id="ARBA00022777"/>
    </source>
</evidence>
<keyword evidence="4" id="KW-1003">Cell membrane</keyword>
<dbReference type="InterPro" id="IPR050640">
    <property type="entry name" value="Bact_2-comp_sensor_kinase"/>
</dbReference>
<sequence length="511" mass="60237">MSAVEVLIIFSRLIDFIKKPKRSIRSRIISIFIIIIIILNIVFFLSFIRRDREIEIYQENVDVNFELNQLSLKITENSRHFDLFFQERTEENRELYQNSRSEITELMQEIEAEIRRDQKSRTFYRNLSNMLDYHDQLAAELFNSSVFNQTTYQKLTDIDTLYSYMNSHTQNLINSYLAYHSSNYVNLLVDTQNRSKTIYAVVILISIAVFIFAVLMSNSILKTIEKLSSSARYLSLGHWEIEDIEEINYRELNILGQTFNLMKKNIRNYIQELKEKSELENKLNQEKMENIEKERLLKESQLLNLQMQMDPHFLFNTLNTVSRTAMFENAAETQNLIIAISKIMRYNLDHKGKMVELKKEIEVLKAYLTIQETRFKEQMDFEIITEGNLDQIEIPPMIIQPIVENSIIHGLADTDSEGRVIIEIKRFSNKVEIRVRDNGIGIESEKLNKILTEQPQNKEKDERESLGILNVIKRLKLHYGKNLLKINSKVKQGTEVIIEIPIKKEKEDSKK</sequence>
<keyword evidence="13 15" id="KW-0472">Membrane</keyword>
<feature type="domain" description="Histidine kinase" evidence="16">
    <location>
        <begin position="398"/>
        <end position="504"/>
    </location>
</feature>
<name>A0A2T5RHN6_9FIRM</name>
<dbReference type="GO" id="GO:0005886">
    <property type="term" value="C:plasma membrane"/>
    <property type="evidence" value="ECO:0007669"/>
    <property type="project" value="UniProtKB-SubCell"/>
</dbReference>
<dbReference type="SMART" id="SM00387">
    <property type="entry name" value="HATPase_c"/>
    <property type="match status" value="1"/>
</dbReference>
<dbReference type="Pfam" id="PF02518">
    <property type="entry name" value="HATPase_c"/>
    <property type="match status" value="1"/>
</dbReference>
<evidence type="ECO:0000256" key="8">
    <source>
        <dbReference type="ARBA" id="ARBA00022741"/>
    </source>
</evidence>
<feature type="transmembrane region" description="Helical" evidence="15">
    <location>
        <begin position="198"/>
        <end position="221"/>
    </location>
</feature>